<keyword evidence="2 6" id="KW-0732">Signal</keyword>
<dbReference type="Gene3D" id="2.170.140.10">
    <property type="entry name" value="Chitin binding domain"/>
    <property type="match status" value="4"/>
</dbReference>
<keyword evidence="9" id="KW-1185">Reference proteome</keyword>
<organism evidence="8 9">
    <name type="scientific">Drosophila busckii</name>
    <name type="common">Fruit fly</name>
    <dbReference type="NCBI Taxonomy" id="30019"/>
    <lineage>
        <taxon>Eukaryota</taxon>
        <taxon>Metazoa</taxon>
        <taxon>Ecdysozoa</taxon>
        <taxon>Arthropoda</taxon>
        <taxon>Hexapoda</taxon>
        <taxon>Insecta</taxon>
        <taxon>Pterygota</taxon>
        <taxon>Neoptera</taxon>
        <taxon>Endopterygota</taxon>
        <taxon>Diptera</taxon>
        <taxon>Brachycera</taxon>
        <taxon>Muscomorpha</taxon>
        <taxon>Ephydroidea</taxon>
        <taxon>Drosophilidae</taxon>
        <taxon>Drosophila</taxon>
    </lineage>
</organism>
<dbReference type="PANTHER" id="PTHR23301">
    <property type="entry name" value="CHITIN BINDING PERITROPHIN-A"/>
    <property type="match status" value="1"/>
</dbReference>
<evidence type="ECO:0000256" key="2">
    <source>
        <dbReference type="ARBA" id="ARBA00022729"/>
    </source>
</evidence>
<keyword evidence="4" id="KW-1015">Disulfide bond</keyword>
<dbReference type="OMA" id="PESKKCP"/>
<proteinExistence type="predicted"/>
<feature type="chain" id="PRO_5005793586" evidence="6">
    <location>
        <begin position="31"/>
        <end position="300"/>
    </location>
</feature>
<accession>A0A0M4EMB4</accession>
<keyword evidence="5" id="KW-0325">Glycoprotein</keyword>
<feature type="domain" description="Chitin-binding type-2" evidence="7">
    <location>
        <begin position="246"/>
        <end position="300"/>
    </location>
</feature>
<feature type="domain" description="Chitin-binding type-2" evidence="7">
    <location>
        <begin position="187"/>
        <end position="244"/>
    </location>
</feature>
<dbReference type="InterPro" id="IPR051940">
    <property type="entry name" value="Chitin_bind-dev_reg"/>
</dbReference>
<protein>
    <submittedName>
        <fullName evidence="8">CG31077</fullName>
    </submittedName>
</protein>
<evidence type="ECO:0000256" key="1">
    <source>
        <dbReference type="ARBA" id="ARBA00022669"/>
    </source>
</evidence>
<dbReference type="InterPro" id="IPR036508">
    <property type="entry name" value="Chitin-bd_dom_sf"/>
</dbReference>
<gene>
    <name evidence="8" type="ORF">Dbus_chr3Rg351</name>
</gene>
<dbReference type="GO" id="GO:0005576">
    <property type="term" value="C:extracellular region"/>
    <property type="evidence" value="ECO:0007669"/>
    <property type="project" value="InterPro"/>
</dbReference>
<dbReference type="InterPro" id="IPR002557">
    <property type="entry name" value="Chitin-bd_dom"/>
</dbReference>
<feature type="domain" description="Chitin-binding type-2" evidence="7">
    <location>
        <begin position="86"/>
        <end position="140"/>
    </location>
</feature>
<evidence type="ECO:0000313" key="8">
    <source>
        <dbReference type="EMBL" id="ALC45601.1"/>
    </source>
</evidence>
<dbReference type="AlphaFoldDB" id="A0A0M4EMB4"/>
<evidence type="ECO:0000256" key="3">
    <source>
        <dbReference type="ARBA" id="ARBA00022737"/>
    </source>
</evidence>
<dbReference type="EMBL" id="CP012526">
    <property type="protein sequence ID" value="ALC45601.1"/>
    <property type="molecule type" value="Genomic_DNA"/>
</dbReference>
<name>A0A0M4EMB4_DROBS</name>
<dbReference type="SUPFAM" id="SSF57625">
    <property type="entry name" value="Invertebrate chitin-binding proteins"/>
    <property type="match status" value="5"/>
</dbReference>
<dbReference type="PANTHER" id="PTHR23301:SF106">
    <property type="entry name" value="CHITIN-BINDING TYPE-2 DOMAIN-CONTAINING PROTEIN-RELATED"/>
    <property type="match status" value="1"/>
</dbReference>
<keyword evidence="3" id="KW-0677">Repeat</keyword>
<evidence type="ECO:0000256" key="4">
    <source>
        <dbReference type="ARBA" id="ARBA00023157"/>
    </source>
</evidence>
<dbReference type="SMART" id="SM00494">
    <property type="entry name" value="ChtBD2"/>
    <property type="match status" value="5"/>
</dbReference>
<evidence type="ECO:0000313" key="9">
    <source>
        <dbReference type="Proteomes" id="UP000494163"/>
    </source>
</evidence>
<evidence type="ECO:0000256" key="6">
    <source>
        <dbReference type="SAM" id="SignalP"/>
    </source>
</evidence>
<dbReference type="Proteomes" id="UP000494163">
    <property type="component" value="Chromosome 3R"/>
</dbReference>
<dbReference type="GO" id="GO:0008061">
    <property type="term" value="F:chitin binding"/>
    <property type="evidence" value="ECO:0007669"/>
    <property type="project" value="UniProtKB-KW"/>
</dbReference>
<reference evidence="8 9" key="1">
    <citation type="submission" date="2015-08" db="EMBL/GenBank/DDBJ databases">
        <title>Ancestral chromatin configuration constrains chromatin evolution on differentiating sex chromosomes in Drosophila.</title>
        <authorList>
            <person name="Zhou Q."/>
            <person name="Bachtrog D."/>
        </authorList>
    </citation>
    <scope>NUCLEOTIDE SEQUENCE [LARGE SCALE GENOMIC DNA]</scope>
    <source>
        <tissue evidence="8">Whole larvae</tissue>
    </source>
</reference>
<sequence>MKSRHVRLSGNVLLCLLCALLAMKIEPLAACEEGAMLAKADDCAAYLQCLDGELLYFECPSESYYNATYEVCVVDEHGLCTVQAAAAECTELELEDDPNDCTGYQQCINGSFVSMKCSEGSYFDTNSSACQIDVHGVCRSCLEGQFKQLDGNLCGYLLCVDCSYVERSCESGSYFNARSLRCVPDKLQRCGTCLEDALFEDPEDCASYMVCVDGELQNRICAYGSYFNASSQRCEADHSGICIPATEICEEGDLESDEYDCAAYFECIDGDFVAQQCDSSSYFNSSLAACITDEQHVCRT</sequence>
<feature type="signal peptide" evidence="6">
    <location>
        <begin position="1"/>
        <end position="30"/>
    </location>
</feature>
<dbReference type="PROSITE" id="PS50940">
    <property type="entry name" value="CHIT_BIND_II"/>
    <property type="match status" value="4"/>
</dbReference>
<keyword evidence="1" id="KW-0147">Chitin-binding</keyword>
<dbReference type="Pfam" id="PF01607">
    <property type="entry name" value="CBM_14"/>
    <property type="match status" value="4"/>
</dbReference>
<feature type="domain" description="Chitin-binding type-2" evidence="7">
    <location>
        <begin position="28"/>
        <end position="82"/>
    </location>
</feature>
<evidence type="ECO:0000259" key="7">
    <source>
        <dbReference type="PROSITE" id="PS50940"/>
    </source>
</evidence>
<dbReference type="STRING" id="30019.A0A0M4EMB4"/>
<dbReference type="OrthoDB" id="6020543at2759"/>
<evidence type="ECO:0000256" key="5">
    <source>
        <dbReference type="ARBA" id="ARBA00023180"/>
    </source>
</evidence>